<protein>
    <submittedName>
        <fullName evidence="2">Uncharacterized protein</fullName>
    </submittedName>
</protein>
<accession>A0A1G4YC58</accession>
<evidence type="ECO:0000313" key="2">
    <source>
        <dbReference type="EMBL" id="SCX50358.1"/>
    </source>
</evidence>
<sequence>MKTGMLLLPALLAVAVSAQATDYPEIQGKKIVSNTVNPLLMMRVNDRISALNQLVFSDGQHINRWDGFDCTTNKAVKLYWEMLDDKEEVIRRFYGDSYDRYAEPKPQSALDDIAKNLCQSPRLKNPEWVYIEKKSKYDTPILLDTASVLRVNELLIAKIGFEYSEITFDPPYDAPYDLKLEIHAYDCQTQHDKVMAGLDITPEGYVSDSLTGKPAERRADTFVNTPATDAAFKQLCAMSTPTAFKGEGVYVPSTKKKSVSTLLGPMLPDFTNNAPQWMAQFPLPADLEKQAVQIVNPWATPRFKKLTWDMQWGDNEVVPMQLDVQPNGLMLLLENYKMFKAQRLTLGNLGQFKGGTSMSYAPTVVKQLQTNLRFPLHQGQTFTFDTVSSKTNKDDKNTVINRRCEVTGSDDARQISSAFSGRYWKVSCETQSDSGTIKETRAWLSDLNVFIPLTEWEKGKEVPVKMTNVAVTR</sequence>
<gene>
    <name evidence="2" type="ORF">SAMN02927897_02238</name>
</gene>
<evidence type="ECO:0000256" key="1">
    <source>
        <dbReference type="SAM" id="SignalP"/>
    </source>
</evidence>
<evidence type="ECO:0000313" key="3">
    <source>
        <dbReference type="Proteomes" id="UP000183569"/>
    </source>
</evidence>
<name>A0A1G4YC58_9ENTR</name>
<feature type="chain" id="PRO_5032555440" evidence="1">
    <location>
        <begin position="21"/>
        <end position="473"/>
    </location>
</feature>
<dbReference type="EMBL" id="FMUI01000006">
    <property type="protein sequence ID" value="SCX50358.1"/>
    <property type="molecule type" value="Genomic_DNA"/>
</dbReference>
<reference evidence="2 3" key="1">
    <citation type="submission" date="2016-10" db="EMBL/GenBank/DDBJ databases">
        <authorList>
            <person name="Varghese N."/>
            <person name="Submissions S."/>
        </authorList>
    </citation>
    <scope>NUCLEOTIDE SEQUENCE [LARGE SCALE GENOMIC DNA]</scope>
    <source>
        <strain evidence="2 3">CGMCC 1.12102</strain>
    </source>
</reference>
<feature type="signal peptide" evidence="1">
    <location>
        <begin position="1"/>
        <end position="20"/>
    </location>
</feature>
<proteinExistence type="predicted"/>
<keyword evidence="1" id="KW-0732">Signal</keyword>
<dbReference type="Proteomes" id="UP000183569">
    <property type="component" value="Unassembled WGS sequence"/>
</dbReference>
<dbReference type="GeneID" id="23847616"/>
<organism evidence="2 3">
    <name type="scientific">Kosakonia sacchari</name>
    <dbReference type="NCBI Taxonomy" id="1158459"/>
    <lineage>
        <taxon>Bacteria</taxon>
        <taxon>Pseudomonadati</taxon>
        <taxon>Pseudomonadota</taxon>
        <taxon>Gammaproteobacteria</taxon>
        <taxon>Enterobacterales</taxon>
        <taxon>Enterobacteriaceae</taxon>
        <taxon>Kosakonia</taxon>
    </lineage>
</organism>
<dbReference type="AlphaFoldDB" id="A0A1G4YC58"/>
<comment type="caution">
    <text evidence="2">The sequence shown here is derived from an EMBL/GenBank/DDBJ whole genome shotgun (WGS) entry which is preliminary data.</text>
</comment>
<dbReference type="RefSeq" id="WP_017458293.1">
    <property type="nucleotide sequence ID" value="NZ_FMUI01000006.1"/>
</dbReference>